<dbReference type="GO" id="GO:0035242">
    <property type="term" value="F:protein-arginine omega-N asymmetric methyltransferase activity"/>
    <property type="evidence" value="ECO:0007669"/>
    <property type="project" value="UniProtKB-EC"/>
</dbReference>
<evidence type="ECO:0000256" key="14">
    <source>
        <dbReference type="SAM" id="MobiDB-lite"/>
    </source>
</evidence>
<dbReference type="PROSITE" id="PS51678">
    <property type="entry name" value="SAM_MT_PRMT"/>
    <property type="match status" value="1"/>
</dbReference>
<keyword evidence="7 13" id="KW-0949">S-adenosyl-L-methionine</keyword>
<keyword evidence="6 13" id="KW-0808">Transferase</keyword>
<comment type="caution">
    <text evidence="16">The sequence shown here is derived from an EMBL/GenBank/DDBJ whole genome shotgun (WGS) entry which is preliminary data.</text>
</comment>
<comment type="subcellular location">
    <subcellularLocation>
        <location evidence="2">Cytoplasm</location>
    </subcellularLocation>
    <subcellularLocation>
        <location evidence="1">Nucleus</location>
    </subcellularLocation>
</comment>
<dbReference type="Pfam" id="PF22528">
    <property type="entry name" value="PRMT_C"/>
    <property type="match status" value="1"/>
</dbReference>
<comment type="catalytic activity">
    <reaction evidence="12">
        <text>L-arginyl-[protein] + 2 S-adenosyl-L-methionine = N(omega),N(omega)-dimethyl-L-arginyl-[protein] + 2 S-adenosyl-L-homocysteine + 2 H(+)</text>
        <dbReference type="Rhea" id="RHEA:48096"/>
        <dbReference type="Rhea" id="RHEA-COMP:10532"/>
        <dbReference type="Rhea" id="RHEA-COMP:11991"/>
        <dbReference type="ChEBI" id="CHEBI:15378"/>
        <dbReference type="ChEBI" id="CHEBI:29965"/>
        <dbReference type="ChEBI" id="CHEBI:57856"/>
        <dbReference type="ChEBI" id="CHEBI:59789"/>
        <dbReference type="ChEBI" id="CHEBI:61897"/>
        <dbReference type="EC" id="2.1.1.319"/>
    </reaction>
</comment>
<evidence type="ECO:0000256" key="13">
    <source>
        <dbReference type="PROSITE-ProRule" id="PRU01015"/>
    </source>
</evidence>
<dbReference type="GO" id="GO:0005634">
    <property type="term" value="C:nucleus"/>
    <property type="evidence" value="ECO:0007669"/>
    <property type="project" value="UniProtKB-SubCell"/>
</dbReference>
<feature type="region of interest" description="Disordered" evidence="14">
    <location>
        <begin position="1"/>
        <end position="27"/>
    </location>
</feature>
<gene>
    <name evidence="16" type="ORF">cyc_07836</name>
</gene>
<feature type="compositionally biased region" description="Low complexity" evidence="14">
    <location>
        <begin position="10"/>
        <end position="24"/>
    </location>
</feature>
<dbReference type="PANTHER" id="PTHR11006">
    <property type="entry name" value="PROTEIN ARGININE N-METHYLTRANSFERASE"/>
    <property type="match status" value="1"/>
</dbReference>
<dbReference type="InterPro" id="IPR029063">
    <property type="entry name" value="SAM-dependent_MTases_sf"/>
</dbReference>
<dbReference type="Gene3D" id="2.70.160.11">
    <property type="entry name" value="Hnrnp arginine n-methyltransferase1"/>
    <property type="match status" value="1"/>
</dbReference>
<dbReference type="VEuPathDB" id="ToxoDB:LOC34623714"/>
<keyword evidence="10" id="KW-0804">Transcription</keyword>
<keyword evidence="9" id="KW-0805">Transcription regulation</keyword>
<dbReference type="PANTHER" id="PTHR11006:SF10">
    <property type="entry name" value="HISTONE-ARGININE METHYLTRANSFERASE CARMER-RELATED"/>
    <property type="match status" value="1"/>
</dbReference>
<evidence type="ECO:0000256" key="2">
    <source>
        <dbReference type="ARBA" id="ARBA00004496"/>
    </source>
</evidence>
<evidence type="ECO:0000256" key="4">
    <source>
        <dbReference type="ARBA" id="ARBA00022490"/>
    </source>
</evidence>
<keyword evidence="5 13" id="KW-0489">Methyltransferase</keyword>
<evidence type="ECO:0000313" key="17">
    <source>
        <dbReference type="Proteomes" id="UP000095192"/>
    </source>
</evidence>
<dbReference type="Pfam" id="PF06325">
    <property type="entry name" value="PrmA"/>
    <property type="match status" value="1"/>
</dbReference>
<dbReference type="EMBL" id="JROU02000585">
    <property type="protein sequence ID" value="OEH78888.1"/>
    <property type="molecule type" value="Genomic_DNA"/>
</dbReference>
<evidence type="ECO:0000256" key="7">
    <source>
        <dbReference type="ARBA" id="ARBA00022691"/>
    </source>
</evidence>
<feature type="domain" description="Protein arginine N-methyltransferase" evidence="15">
    <location>
        <begin position="373"/>
        <end position="525"/>
    </location>
</feature>
<dbReference type="InterPro" id="IPR025799">
    <property type="entry name" value="Arg_MeTrfase"/>
</dbReference>
<evidence type="ECO:0000313" key="16">
    <source>
        <dbReference type="EMBL" id="OEH78888.1"/>
    </source>
</evidence>
<proteinExistence type="predicted"/>
<keyword evidence="8" id="KW-0156">Chromatin regulator</keyword>
<dbReference type="InterPro" id="IPR055135">
    <property type="entry name" value="PRMT_dom"/>
</dbReference>
<name>A0A1D3D619_9EIME</name>
<dbReference type="InParanoid" id="A0A1D3D619"/>
<evidence type="ECO:0000256" key="12">
    <source>
        <dbReference type="ARBA" id="ARBA00049086"/>
    </source>
</evidence>
<sequence>MNSPPPLKPGYGSSSPRSASTGSGQTASPLHGRFPVDSCISFAANILAWDPENMLLLRQAAAAAASAACTTASSPAASAAASRKTRCYIDLSATPEGFFLLTFPRSALEPRAVDAKKAEAPFQIPLHRLTVHRASSRLLLCADANGGAGGAQHEGKDEALSEIEGGASETVDTLFGLEFESNESQTSFLSALKSLRQQQSGLSKGGAAGRGGHLHKMEGASVSSYFGYYARHSTQRDMLRDPTRTAAYKAAITQNCRDFRNKKVLDVGAGSGILSFFAAMQGAHKVYAVEASEMAATARLLASGNPSFGSLVEVLQQPVETVELQQLGGERVDVLVSEPLGTFLFNERMIESYLYARDHLLKPGGLMFPRRSRLFCAPFSDASLFAEVSCRGSFWENQNFYGVDLRGAVSAATDEAFRQPIVDYVDPRSLVATPQCTEYDFATLHPTDLHDINLKFSFEVTTPSVLHGVATWFTVEFEGSDFCVGFTTGPDGPPTHWFQLRLLMRPPLAVNAGQTVDVHLRMLATPQQSYKISGRMSLVGTEFSSTCAEVDLKVGSGERAHKEAAFRLPFQQQVPLFAGWLLLMGRSGDS</sequence>
<dbReference type="AlphaFoldDB" id="A0A1D3D619"/>
<dbReference type="Proteomes" id="UP000095192">
    <property type="component" value="Unassembled WGS sequence"/>
</dbReference>
<keyword evidence="17" id="KW-1185">Reference proteome</keyword>
<dbReference type="VEuPathDB" id="ToxoDB:cyc_07836"/>
<reference evidence="16 17" key="1">
    <citation type="journal article" date="2016" name="BMC Genomics">
        <title>Comparative genomics reveals Cyclospora cayetanensis possesses coccidia-like metabolism and invasion components but unique surface antigens.</title>
        <authorList>
            <person name="Liu S."/>
            <person name="Wang L."/>
            <person name="Zheng H."/>
            <person name="Xu Z."/>
            <person name="Roellig D.M."/>
            <person name="Li N."/>
            <person name="Frace M.A."/>
            <person name="Tang K."/>
            <person name="Arrowood M.J."/>
            <person name="Moss D.M."/>
            <person name="Zhang L."/>
            <person name="Feng Y."/>
            <person name="Xiao L."/>
        </authorList>
    </citation>
    <scope>NUCLEOTIDE SEQUENCE [LARGE SCALE GENOMIC DNA]</scope>
    <source>
        <strain evidence="16 17">CHN_HEN01</strain>
    </source>
</reference>
<keyword evidence="4" id="KW-0963">Cytoplasm</keyword>
<evidence type="ECO:0000256" key="11">
    <source>
        <dbReference type="ARBA" id="ARBA00023242"/>
    </source>
</evidence>
<evidence type="ECO:0000256" key="9">
    <source>
        <dbReference type="ARBA" id="ARBA00023015"/>
    </source>
</evidence>
<protein>
    <recommendedName>
        <fullName evidence="3">type I protein arginine methyltransferase</fullName>
        <ecNumber evidence="3">2.1.1.319</ecNumber>
    </recommendedName>
</protein>
<dbReference type="SUPFAM" id="SSF53335">
    <property type="entry name" value="S-adenosyl-L-methionine-dependent methyltransferases"/>
    <property type="match status" value="1"/>
</dbReference>
<evidence type="ECO:0000256" key="3">
    <source>
        <dbReference type="ARBA" id="ARBA00011925"/>
    </source>
</evidence>
<evidence type="ECO:0000256" key="1">
    <source>
        <dbReference type="ARBA" id="ARBA00004123"/>
    </source>
</evidence>
<evidence type="ECO:0000256" key="5">
    <source>
        <dbReference type="ARBA" id="ARBA00022603"/>
    </source>
</evidence>
<evidence type="ECO:0000256" key="6">
    <source>
        <dbReference type="ARBA" id="ARBA00022679"/>
    </source>
</evidence>
<dbReference type="CDD" id="cd02440">
    <property type="entry name" value="AdoMet_MTases"/>
    <property type="match status" value="1"/>
</dbReference>
<accession>A0A1D3D619</accession>
<dbReference type="GO" id="GO:0070611">
    <property type="term" value="F:histone H3R2 methyltransferase activity"/>
    <property type="evidence" value="ECO:0007669"/>
    <property type="project" value="TreeGrafter"/>
</dbReference>
<dbReference type="GO" id="GO:0005737">
    <property type="term" value="C:cytoplasm"/>
    <property type="evidence" value="ECO:0007669"/>
    <property type="project" value="UniProtKB-SubCell"/>
</dbReference>
<dbReference type="Gene3D" id="3.40.50.150">
    <property type="entry name" value="Vaccinia Virus protein VP39"/>
    <property type="match status" value="1"/>
</dbReference>
<dbReference type="EC" id="2.1.1.319" evidence="3"/>
<evidence type="ECO:0000256" key="10">
    <source>
        <dbReference type="ARBA" id="ARBA00023163"/>
    </source>
</evidence>
<dbReference type="GO" id="GO:0032259">
    <property type="term" value="P:methylation"/>
    <property type="evidence" value="ECO:0007669"/>
    <property type="project" value="UniProtKB-KW"/>
</dbReference>
<evidence type="ECO:0000259" key="15">
    <source>
        <dbReference type="Pfam" id="PF22528"/>
    </source>
</evidence>
<organism evidence="16 17">
    <name type="scientific">Cyclospora cayetanensis</name>
    <dbReference type="NCBI Taxonomy" id="88456"/>
    <lineage>
        <taxon>Eukaryota</taxon>
        <taxon>Sar</taxon>
        <taxon>Alveolata</taxon>
        <taxon>Apicomplexa</taxon>
        <taxon>Conoidasida</taxon>
        <taxon>Coccidia</taxon>
        <taxon>Eucoccidiorida</taxon>
        <taxon>Eimeriorina</taxon>
        <taxon>Eimeriidae</taxon>
        <taxon>Cyclospora</taxon>
    </lineage>
</organism>
<keyword evidence="11" id="KW-0539">Nucleus</keyword>
<evidence type="ECO:0000256" key="8">
    <source>
        <dbReference type="ARBA" id="ARBA00022853"/>
    </source>
</evidence>